<evidence type="ECO:0000313" key="3">
    <source>
        <dbReference type="Proteomes" id="UP001341840"/>
    </source>
</evidence>
<dbReference type="EMBL" id="JASCZI010183037">
    <property type="protein sequence ID" value="MED6188970.1"/>
    <property type="molecule type" value="Genomic_DNA"/>
</dbReference>
<feature type="compositionally biased region" description="Basic and acidic residues" evidence="1">
    <location>
        <begin position="125"/>
        <end position="138"/>
    </location>
</feature>
<proteinExistence type="predicted"/>
<evidence type="ECO:0000313" key="2">
    <source>
        <dbReference type="EMBL" id="MED6188970.1"/>
    </source>
</evidence>
<name>A0ABU6WSU7_9FABA</name>
<evidence type="ECO:0000256" key="1">
    <source>
        <dbReference type="SAM" id="MobiDB-lite"/>
    </source>
</evidence>
<comment type="caution">
    <text evidence="2">The sequence shown here is derived from an EMBL/GenBank/DDBJ whole genome shotgun (WGS) entry which is preliminary data.</text>
</comment>
<keyword evidence="3" id="KW-1185">Reference proteome</keyword>
<accession>A0ABU6WSU7</accession>
<dbReference type="Proteomes" id="UP001341840">
    <property type="component" value="Unassembled WGS sequence"/>
</dbReference>
<organism evidence="2 3">
    <name type="scientific">Stylosanthes scabra</name>
    <dbReference type="NCBI Taxonomy" id="79078"/>
    <lineage>
        <taxon>Eukaryota</taxon>
        <taxon>Viridiplantae</taxon>
        <taxon>Streptophyta</taxon>
        <taxon>Embryophyta</taxon>
        <taxon>Tracheophyta</taxon>
        <taxon>Spermatophyta</taxon>
        <taxon>Magnoliopsida</taxon>
        <taxon>eudicotyledons</taxon>
        <taxon>Gunneridae</taxon>
        <taxon>Pentapetalae</taxon>
        <taxon>rosids</taxon>
        <taxon>fabids</taxon>
        <taxon>Fabales</taxon>
        <taxon>Fabaceae</taxon>
        <taxon>Papilionoideae</taxon>
        <taxon>50 kb inversion clade</taxon>
        <taxon>dalbergioids sensu lato</taxon>
        <taxon>Dalbergieae</taxon>
        <taxon>Pterocarpus clade</taxon>
        <taxon>Stylosanthes</taxon>
    </lineage>
</organism>
<protein>
    <submittedName>
        <fullName evidence="2">Uncharacterized protein</fullName>
    </submittedName>
</protein>
<feature type="region of interest" description="Disordered" evidence="1">
    <location>
        <begin position="117"/>
        <end position="184"/>
    </location>
</feature>
<sequence length="184" mass="21067">MEEKIIILPWVLKDAVHKVHAGKRQSFALPCLIMKIAHSNRIPQRPGDEIFHIHRAARRGRRGLRQFLVPKPPTPRRAPDLGYVVQLLHQVVQGERRIDRRCQNIQRFLQHTFPDFDISQLDPVTPEHEPPSAERSEDFMDTEGGVVDDQDSEGGVGEVEYAPYRRATKPNEHPDDSTDTASED</sequence>
<reference evidence="2 3" key="1">
    <citation type="journal article" date="2023" name="Plants (Basel)">
        <title>Bridging the Gap: Combining Genomics and Transcriptomics Approaches to Understand Stylosanthes scabra, an Orphan Legume from the Brazilian Caatinga.</title>
        <authorList>
            <person name="Ferreira-Neto J.R.C."/>
            <person name="da Silva M.D."/>
            <person name="Binneck E."/>
            <person name="de Melo N.F."/>
            <person name="da Silva R.H."/>
            <person name="de Melo A.L.T.M."/>
            <person name="Pandolfi V."/>
            <person name="Bustamante F.O."/>
            <person name="Brasileiro-Vidal A.C."/>
            <person name="Benko-Iseppon A.M."/>
        </authorList>
    </citation>
    <scope>NUCLEOTIDE SEQUENCE [LARGE SCALE GENOMIC DNA]</scope>
    <source>
        <tissue evidence="2">Leaves</tissue>
    </source>
</reference>
<gene>
    <name evidence="2" type="ORF">PIB30_091058</name>
</gene>